<dbReference type="EMBL" id="JAQQPM010000005">
    <property type="protein sequence ID" value="KAK2071319.1"/>
    <property type="molecule type" value="Genomic_DNA"/>
</dbReference>
<feature type="compositionally biased region" description="Basic residues" evidence="1">
    <location>
        <begin position="421"/>
        <end position="430"/>
    </location>
</feature>
<feature type="compositionally biased region" description="Basic and acidic residues" evidence="1">
    <location>
        <begin position="431"/>
        <end position="441"/>
    </location>
</feature>
<evidence type="ECO:0000313" key="4">
    <source>
        <dbReference type="Proteomes" id="UP001217918"/>
    </source>
</evidence>
<feature type="region of interest" description="Disordered" evidence="1">
    <location>
        <begin position="83"/>
        <end position="137"/>
    </location>
</feature>
<feature type="compositionally biased region" description="Low complexity" evidence="1">
    <location>
        <begin position="116"/>
        <end position="136"/>
    </location>
</feature>
<protein>
    <submittedName>
        <fullName evidence="3">Uncharacterized protein</fullName>
    </submittedName>
</protein>
<feature type="compositionally biased region" description="Basic residues" evidence="1">
    <location>
        <begin position="442"/>
        <end position="456"/>
    </location>
</feature>
<feature type="region of interest" description="Disordered" evidence="1">
    <location>
        <begin position="310"/>
        <end position="330"/>
    </location>
</feature>
<evidence type="ECO:0000256" key="2">
    <source>
        <dbReference type="SAM" id="SignalP"/>
    </source>
</evidence>
<comment type="caution">
    <text evidence="3">The sequence shown here is derived from an EMBL/GenBank/DDBJ whole genome shotgun (WGS) entry which is preliminary data.</text>
</comment>
<feature type="region of interest" description="Disordered" evidence="1">
    <location>
        <begin position="414"/>
        <end position="467"/>
    </location>
</feature>
<keyword evidence="4" id="KW-1185">Reference proteome</keyword>
<dbReference type="Proteomes" id="UP001217918">
    <property type="component" value="Unassembled WGS sequence"/>
</dbReference>
<reference evidence="3" key="1">
    <citation type="journal article" date="2023" name="Mol. Plant Microbe Interact.">
        <title>Elucidating the Obligate Nature and Biological Capacity of an Invasive Fungal Corn Pathogen.</title>
        <authorList>
            <person name="MacCready J.S."/>
            <person name="Roggenkamp E.M."/>
            <person name="Gdanetz K."/>
            <person name="Chilvers M.I."/>
        </authorList>
    </citation>
    <scope>NUCLEOTIDE SEQUENCE</scope>
    <source>
        <strain evidence="3">PM02</strain>
    </source>
</reference>
<feature type="compositionally biased region" description="Polar residues" evidence="1">
    <location>
        <begin position="344"/>
        <end position="354"/>
    </location>
</feature>
<feature type="compositionally biased region" description="Basic and acidic residues" evidence="1">
    <location>
        <begin position="457"/>
        <end position="467"/>
    </location>
</feature>
<organism evidence="3 4">
    <name type="scientific">Phyllachora maydis</name>
    <dbReference type="NCBI Taxonomy" id="1825666"/>
    <lineage>
        <taxon>Eukaryota</taxon>
        <taxon>Fungi</taxon>
        <taxon>Dikarya</taxon>
        <taxon>Ascomycota</taxon>
        <taxon>Pezizomycotina</taxon>
        <taxon>Sordariomycetes</taxon>
        <taxon>Sordariomycetidae</taxon>
        <taxon>Phyllachorales</taxon>
        <taxon>Phyllachoraceae</taxon>
        <taxon>Phyllachora</taxon>
    </lineage>
</organism>
<feature type="compositionally biased region" description="Basic residues" evidence="1">
    <location>
        <begin position="361"/>
        <end position="370"/>
    </location>
</feature>
<name>A0AAD9I619_9PEZI</name>
<evidence type="ECO:0000313" key="3">
    <source>
        <dbReference type="EMBL" id="KAK2071319.1"/>
    </source>
</evidence>
<evidence type="ECO:0000256" key="1">
    <source>
        <dbReference type="SAM" id="MobiDB-lite"/>
    </source>
</evidence>
<feature type="compositionally biased region" description="Low complexity" evidence="1">
    <location>
        <begin position="213"/>
        <end position="237"/>
    </location>
</feature>
<keyword evidence="2" id="KW-0732">Signal</keyword>
<feature type="region of interest" description="Disordered" evidence="1">
    <location>
        <begin position="343"/>
        <end position="370"/>
    </location>
</feature>
<proteinExistence type="predicted"/>
<gene>
    <name evidence="3" type="ORF">P8C59_005754</name>
</gene>
<accession>A0AAD9I619</accession>
<feature type="chain" id="PRO_5042200874" evidence="2">
    <location>
        <begin position="24"/>
        <end position="467"/>
    </location>
</feature>
<dbReference type="AlphaFoldDB" id="A0AAD9I619"/>
<sequence>MTPSMAATLHFLLICVLPASSFALHLPPTSTSLPPSTTGSSTLFYGPFHPLGTPLPPPVAARAQNQLARGAALPKRQLLPGLQDKVPSKTVPGFEVGDKIGGGLSAPITKRNPEDSTPAASTMAAAASTTTTTTKTGMSPLISTILDDFVSRNTAAASTSSSTSASATKTTSSNSSSNSSSSSSSSSSFTNSTTTQASLVIATAPEVPPKPTSPRTLTSASASTSTSTISTTIPSTRQTATSAPRALITRRATVVMKALAFALPAPVPAPEAVPDPSASDLGWPPVTVSSDCAALGFDVPGACPSSPSTFATVTHKPKHPHPTTTPAPRERLPTGIYLAEAAPTTPTHASGPSPTTITTARRTKHTPNRHTYKDGAAFERKNKWRKGKKHGAKGHKGLVDRAAEAAGVRDGDGVAGAWPRPHPKHKPNRHTYKDGAAFERKNKWRKGKKHGAKGHKGLVDRDEALAT</sequence>
<feature type="region of interest" description="Disordered" evidence="1">
    <location>
        <begin position="157"/>
        <end position="191"/>
    </location>
</feature>
<feature type="signal peptide" evidence="2">
    <location>
        <begin position="1"/>
        <end position="23"/>
    </location>
</feature>
<feature type="region of interest" description="Disordered" evidence="1">
    <location>
        <begin position="203"/>
        <end position="243"/>
    </location>
</feature>